<dbReference type="NCBIfam" id="TIGR00914">
    <property type="entry name" value="2A0601"/>
    <property type="match status" value="1"/>
</dbReference>
<reference evidence="9" key="1">
    <citation type="submission" date="2024-05" db="EMBL/GenBank/DDBJ databases">
        <title>Planctomycetes of the genus Singulisphaera possess chitinolytic capabilities.</title>
        <authorList>
            <person name="Ivanova A."/>
        </authorList>
    </citation>
    <scope>NUCLEOTIDE SEQUENCE</scope>
    <source>
        <strain evidence="9">Ch08T</strain>
    </source>
</reference>
<comment type="similarity">
    <text evidence="2">Belongs to the resistance-nodulation-cell division (RND) (TC 2.A.6) family.</text>
</comment>
<dbReference type="SUPFAM" id="SSF82866">
    <property type="entry name" value="Multidrug efflux transporter AcrB transmembrane domain"/>
    <property type="match status" value="2"/>
</dbReference>
<feature type="transmembrane region" description="Helical" evidence="8">
    <location>
        <begin position="346"/>
        <end position="379"/>
    </location>
</feature>
<feature type="transmembrane region" description="Helical" evidence="8">
    <location>
        <begin position="1045"/>
        <end position="1069"/>
    </location>
</feature>
<protein>
    <submittedName>
        <fullName evidence="9">Efflux RND transporter permease subunit</fullName>
    </submittedName>
</protein>
<dbReference type="InterPro" id="IPR004763">
    <property type="entry name" value="CusA-like"/>
</dbReference>
<dbReference type="EMBL" id="CP155447">
    <property type="protein sequence ID" value="XBH04353.1"/>
    <property type="molecule type" value="Genomic_DNA"/>
</dbReference>
<dbReference type="InterPro" id="IPR001036">
    <property type="entry name" value="Acrflvin-R"/>
</dbReference>
<evidence type="ECO:0000256" key="5">
    <source>
        <dbReference type="ARBA" id="ARBA00022692"/>
    </source>
</evidence>
<feature type="transmembrane region" description="Helical" evidence="8">
    <location>
        <begin position="891"/>
        <end position="907"/>
    </location>
</feature>
<evidence type="ECO:0000313" key="9">
    <source>
        <dbReference type="EMBL" id="XBH04353.1"/>
    </source>
</evidence>
<dbReference type="Gene3D" id="3.30.70.1430">
    <property type="entry name" value="Multidrug efflux transporter AcrB pore domain"/>
    <property type="match status" value="2"/>
</dbReference>
<evidence type="ECO:0000256" key="1">
    <source>
        <dbReference type="ARBA" id="ARBA00004651"/>
    </source>
</evidence>
<dbReference type="GO" id="GO:0042910">
    <property type="term" value="F:xenobiotic transmembrane transporter activity"/>
    <property type="evidence" value="ECO:0007669"/>
    <property type="project" value="TreeGrafter"/>
</dbReference>
<dbReference type="GO" id="GO:0005886">
    <property type="term" value="C:plasma membrane"/>
    <property type="evidence" value="ECO:0007669"/>
    <property type="project" value="UniProtKB-SubCell"/>
</dbReference>
<feature type="transmembrane region" description="Helical" evidence="8">
    <location>
        <begin position="957"/>
        <end position="979"/>
    </location>
</feature>
<feature type="transmembrane region" description="Helical" evidence="8">
    <location>
        <begin position="443"/>
        <end position="463"/>
    </location>
</feature>
<dbReference type="RefSeq" id="WP_406697104.1">
    <property type="nucleotide sequence ID" value="NZ_CP155447.1"/>
</dbReference>
<evidence type="ECO:0000256" key="8">
    <source>
        <dbReference type="SAM" id="Phobius"/>
    </source>
</evidence>
<gene>
    <name evidence="9" type="ORF">V5E97_39590</name>
</gene>
<keyword evidence="6 8" id="KW-1133">Transmembrane helix</keyword>
<proteinExistence type="inferred from homology"/>
<dbReference type="AlphaFoldDB" id="A0AAU7CGY8"/>
<feature type="transmembrane region" description="Helical" evidence="8">
    <location>
        <begin position="475"/>
        <end position="498"/>
    </location>
</feature>
<dbReference type="Gene3D" id="1.20.1640.10">
    <property type="entry name" value="Multidrug efflux transporter AcrB transmembrane domain"/>
    <property type="match status" value="2"/>
</dbReference>
<feature type="transmembrane region" description="Helical" evidence="8">
    <location>
        <begin position="1013"/>
        <end position="1033"/>
    </location>
</feature>
<feature type="transmembrane region" description="Helical" evidence="8">
    <location>
        <begin position="533"/>
        <end position="552"/>
    </location>
</feature>
<feature type="transmembrane region" description="Helical" evidence="8">
    <location>
        <begin position="919"/>
        <end position="937"/>
    </location>
</feature>
<comment type="subcellular location">
    <subcellularLocation>
        <location evidence="1">Cell membrane</location>
        <topology evidence="1">Multi-pass membrane protein</topology>
    </subcellularLocation>
</comment>
<dbReference type="SUPFAM" id="SSF82693">
    <property type="entry name" value="Multidrug efflux transporter AcrB pore domain, PN1, PN2, PC1 and PC2 subdomains"/>
    <property type="match status" value="3"/>
</dbReference>
<evidence type="ECO:0000256" key="4">
    <source>
        <dbReference type="ARBA" id="ARBA00022475"/>
    </source>
</evidence>
<dbReference type="PANTHER" id="PTHR32063">
    <property type="match status" value="1"/>
</dbReference>
<dbReference type="Gene3D" id="3.30.70.1440">
    <property type="entry name" value="Multidrug efflux transporter AcrB pore domain"/>
    <property type="match status" value="1"/>
</dbReference>
<evidence type="ECO:0000256" key="6">
    <source>
        <dbReference type="ARBA" id="ARBA00022989"/>
    </source>
</evidence>
<evidence type="ECO:0000256" key="7">
    <source>
        <dbReference type="ARBA" id="ARBA00023136"/>
    </source>
</evidence>
<dbReference type="Pfam" id="PF00873">
    <property type="entry name" value="ACR_tran"/>
    <property type="match status" value="2"/>
</dbReference>
<dbReference type="Gene3D" id="3.30.2090.10">
    <property type="entry name" value="Multidrug efflux transporter AcrB TolC docking domain, DN and DC subdomains"/>
    <property type="match status" value="2"/>
</dbReference>
<dbReference type="SUPFAM" id="SSF82714">
    <property type="entry name" value="Multidrug efflux transporter AcrB TolC docking domain, DN and DC subdomains"/>
    <property type="match status" value="2"/>
</dbReference>
<organism evidence="9">
    <name type="scientific">Singulisphaera sp. Ch08</name>
    <dbReference type="NCBI Taxonomy" id="3120278"/>
    <lineage>
        <taxon>Bacteria</taxon>
        <taxon>Pseudomonadati</taxon>
        <taxon>Planctomycetota</taxon>
        <taxon>Planctomycetia</taxon>
        <taxon>Isosphaerales</taxon>
        <taxon>Isosphaeraceae</taxon>
        <taxon>Singulisphaera</taxon>
    </lineage>
</organism>
<dbReference type="Gene3D" id="3.30.70.1320">
    <property type="entry name" value="Multidrug efflux transporter AcrB pore domain like"/>
    <property type="match status" value="1"/>
</dbReference>
<evidence type="ECO:0000256" key="2">
    <source>
        <dbReference type="ARBA" id="ARBA00010942"/>
    </source>
</evidence>
<dbReference type="GO" id="GO:0008324">
    <property type="term" value="F:monoatomic cation transmembrane transporter activity"/>
    <property type="evidence" value="ECO:0007669"/>
    <property type="project" value="InterPro"/>
</dbReference>
<keyword evidence="5 8" id="KW-0812">Transmembrane</keyword>
<keyword evidence="3" id="KW-0813">Transport</keyword>
<evidence type="ECO:0000256" key="3">
    <source>
        <dbReference type="ARBA" id="ARBA00022448"/>
    </source>
</evidence>
<keyword evidence="4" id="KW-1003">Cell membrane</keyword>
<accession>A0AAU7CGY8</accession>
<dbReference type="InterPro" id="IPR027463">
    <property type="entry name" value="AcrB_DN_DC_subdom"/>
</dbReference>
<sequence>MLSSLIQFSLKNRLLVLVGSLVLAAYGGYRATQIPIDVFPDLNRPMVTVMTESHGLAPEEVETLVTFPIEAAMNGASGVRRVRSASGIGLSIVWAEFDWGTDIYVARQIVAEKLQLVRARLPTDLNPVMAPITSIMGEVLLIGLTSNGATNAMELRTLADWVVRPRLLAQAGVAQVTVLGGELKQYQVLTSPERLARYGVTLDELTRAVSRSNAATGGGFLQEKDRESLIRIVGRATSLGDLAETVVRTGDPVPITVRQVAEVRLGGPVKRGQGSVGGKPAVILSVQKQPGADTLDLTRRIDHTLGEIRATVPTGVTLDTEIFRQQRFIDTAIANVLEAIRDGAFWVVVVLFLFLWNLRVSLITLAAIPLSIVVTALVFDYFGVTINTMTLGGLAVAIGELVDDSIVDVENIYRRLKENAQKERPDPPLEVVFHASAEVRNSIVYATLIVVLVVTPLFSLPGLEGRMFAPLGVSYLLTLLASLLVSLTVTPALASLLLPRARFLARHGDPLLLRGLKRLDEQLLRFTLRHTTAILLSVALLVVVSAASIGWMGGEFLPEFNEGTLTLAATCPPGTNLAESDRLGTRIEQMLLKIPEVTHVARRTGRAELDEHAENVNFSEIDVGLVEPERPRPGVINAVARALPGLRDHGIERVGRPRAVVLAEIRDTLSEMPGVVFNIGQPISHRLDHIMSGIRAQVVVKLFGPDLIVLRDKADEIALLMAAVPGVVDLQVEPQVDIPQVQVRIRREVAARHGLAPGDVAEALETAFQGRAVSQVLEGQRTFDLVVWFDERARHDVEVVRSTLIGTPSGAKVALGSVAEVLQTVGPNTINRENVVRRIVVQANTAGRDLTSVVEEIQATVARSVVPTLPPGFFVEYGGQFEAQRAANRRLLILSGLSILGIFLLLYKCLDSWRAALQVLVNVPLAAIGSVIALFLVHWPGGQAFQGAPWWQWPRIWGGSVTLSVAHWVGFITLIGIVCRNGIMMISHYIHLMRHEGETFGEAMIIRGSLERLAPVLMTALTAAIGLVPLALGEGQTGKEILHPLAIVVIGGLISSTLLDQVVTPALFFRFGRGADREGKTGPG</sequence>
<dbReference type="PANTHER" id="PTHR32063:SF4">
    <property type="entry name" value="SLR6043 PROTEIN"/>
    <property type="match status" value="1"/>
</dbReference>
<name>A0AAU7CGY8_9BACT</name>
<dbReference type="PRINTS" id="PR00702">
    <property type="entry name" value="ACRIFLAVINRP"/>
</dbReference>
<keyword evidence="7 8" id="KW-0472">Membrane</keyword>